<proteinExistence type="predicted"/>
<name>A0A3G2KHM7_9CAUD</name>
<dbReference type="EMBL" id="MH834619">
    <property type="protein sequence ID" value="AYN58492.1"/>
    <property type="molecule type" value="Genomic_DNA"/>
</dbReference>
<evidence type="ECO:0000313" key="2">
    <source>
        <dbReference type="Proteomes" id="UP000273822"/>
    </source>
</evidence>
<protein>
    <submittedName>
        <fullName evidence="1">Tail terminator</fullName>
    </submittedName>
</protein>
<accession>A0A3G2KHM7</accession>
<reference evidence="2" key="1">
    <citation type="submission" date="2018-09" db="EMBL/GenBank/DDBJ databases">
        <authorList>
            <person name="Rimple P.A."/>
            <person name="Stoner T.H."/>
            <person name="Garlena R.A."/>
            <person name="Russell D.A."/>
            <person name="Pope W.H."/>
            <person name="Jacobs-Sera D."/>
            <person name="Hatfull G.F."/>
        </authorList>
    </citation>
    <scope>NUCLEOTIDE SEQUENCE [LARGE SCALE GENOMIC DNA]</scope>
</reference>
<dbReference type="Proteomes" id="UP000273822">
    <property type="component" value="Segment"/>
</dbReference>
<gene>
    <name evidence="1" type="primary">11</name>
    <name evidence="1" type="ORF">PBI_MAUREEN_11</name>
</gene>
<evidence type="ECO:0000313" key="1">
    <source>
        <dbReference type="EMBL" id="AYN58492.1"/>
    </source>
</evidence>
<organism evidence="1 2">
    <name type="scientific">Arthrobacter phage Maureen</name>
    <dbReference type="NCBI Taxonomy" id="2419961"/>
    <lineage>
        <taxon>Viruses</taxon>
        <taxon>Duplodnaviria</taxon>
        <taxon>Heunggongvirae</taxon>
        <taxon>Uroviricota</taxon>
        <taxon>Caudoviricetes</taxon>
        <taxon>Casidaviridae</taxon>
        <taxon>Liebevirus</taxon>
        <taxon>Liebevirus liebe</taxon>
        <taxon>Arthrobacter virus Liebe</taxon>
    </lineage>
</organism>
<sequence>MAEAVIVFPDPQLAVRDLIRSLLAGRTDADAGSATVSTKSPDGTDEAPVLPYVQVRSDGRYRDARLDGRATVRVTVWHKDEGLGDRLASLIEGLLLAASSADVRGCSPLVGPIPTGDPDTGAPMSYFTITARLRPRQIT</sequence>